<feature type="domain" description="VTT" evidence="8">
    <location>
        <begin position="34"/>
        <end position="158"/>
    </location>
</feature>
<keyword evidence="10" id="KW-1185">Reference proteome</keyword>
<gene>
    <name evidence="9" type="ORF">ACFO9E_21610</name>
</gene>
<proteinExistence type="inferred from homology"/>
<dbReference type="PANTHER" id="PTHR30353:SF15">
    <property type="entry name" value="INNER MEMBRANE PROTEIN YABI"/>
    <property type="match status" value="1"/>
</dbReference>
<feature type="transmembrane region" description="Helical" evidence="7">
    <location>
        <begin position="168"/>
        <end position="188"/>
    </location>
</feature>
<evidence type="ECO:0000313" key="9">
    <source>
        <dbReference type="EMBL" id="MFC4610385.1"/>
    </source>
</evidence>
<protein>
    <submittedName>
        <fullName evidence="9">DedA family protein</fullName>
    </submittedName>
</protein>
<dbReference type="InterPro" id="IPR032818">
    <property type="entry name" value="DedA-like"/>
</dbReference>
<dbReference type="InterPro" id="IPR032816">
    <property type="entry name" value="VTT_dom"/>
</dbReference>
<evidence type="ECO:0000256" key="3">
    <source>
        <dbReference type="ARBA" id="ARBA00022475"/>
    </source>
</evidence>
<feature type="transmembrane region" description="Helical" evidence="7">
    <location>
        <begin position="12"/>
        <end position="35"/>
    </location>
</feature>
<sequence length="222" mass="23563">MVPQDIVDALGGWTYVVVFLITAGETAAFLGLLVPGETLILLAAASAPYSDLSPYLLAASVVGGWMAGDSIGFAVGSWYGHQPGTRRPRRWMSSGRVARANALFLRRGGSAVFIGRFIGLVRSFVPFAAGASGMPYRRFLSYSSAASLIWGTGNVAAGFFLGSSVTYVLHRVSWAGVAAAAVAILLCIQFRRRRTARRFPRVIPVTHTGELPSERGPGTATP</sequence>
<comment type="similarity">
    <text evidence="2 7">Belongs to the DedA family.</text>
</comment>
<dbReference type="Pfam" id="PF09335">
    <property type="entry name" value="VTT_dom"/>
    <property type="match status" value="1"/>
</dbReference>
<dbReference type="Proteomes" id="UP001595993">
    <property type="component" value="Unassembled WGS sequence"/>
</dbReference>
<name>A0ABV9GBG4_9ACTN</name>
<keyword evidence="4 7" id="KW-0812">Transmembrane</keyword>
<evidence type="ECO:0000259" key="8">
    <source>
        <dbReference type="Pfam" id="PF09335"/>
    </source>
</evidence>
<evidence type="ECO:0000256" key="4">
    <source>
        <dbReference type="ARBA" id="ARBA00022692"/>
    </source>
</evidence>
<dbReference type="RefSeq" id="WP_381198315.1">
    <property type="nucleotide sequence ID" value="NZ_JBHSFE010000016.1"/>
</dbReference>
<dbReference type="PANTHER" id="PTHR30353">
    <property type="entry name" value="INNER MEMBRANE PROTEIN DEDA-RELATED"/>
    <property type="match status" value="1"/>
</dbReference>
<feature type="transmembrane region" description="Helical" evidence="7">
    <location>
        <begin position="139"/>
        <end position="162"/>
    </location>
</feature>
<feature type="transmembrane region" description="Helical" evidence="7">
    <location>
        <begin position="55"/>
        <end position="80"/>
    </location>
</feature>
<keyword evidence="6 7" id="KW-0472">Membrane</keyword>
<evidence type="ECO:0000256" key="1">
    <source>
        <dbReference type="ARBA" id="ARBA00004651"/>
    </source>
</evidence>
<comment type="caution">
    <text evidence="9">The sequence shown here is derived from an EMBL/GenBank/DDBJ whole genome shotgun (WGS) entry which is preliminary data.</text>
</comment>
<keyword evidence="5 7" id="KW-1133">Transmembrane helix</keyword>
<accession>A0ABV9GBG4</accession>
<evidence type="ECO:0000256" key="6">
    <source>
        <dbReference type="ARBA" id="ARBA00023136"/>
    </source>
</evidence>
<reference evidence="10" key="1">
    <citation type="journal article" date="2019" name="Int. J. Syst. Evol. Microbiol.">
        <title>The Global Catalogue of Microorganisms (GCM) 10K type strain sequencing project: providing services to taxonomists for standard genome sequencing and annotation.</title>
        <authorList>
            <consortium name="The Broad Institute Genomics Platform"/>
            <consortium name="The Broad Institute Genome Sequencing Center for Infectious Disease"/>
            <person name="Wu L."/>
            <person name="Ma J."/>
        </authorList>
    </citation>
    <scope>NUCLEOTIDE SEQUENCE [LARGE SCALE GENOMIC DNA]</scope>
    <source>
        <strain evidence="10">CGMCC 4.7139</strain>
    </source>
</reference>
<organism evidence="9 10">
    <name type="scientific">Streptomyces maoxianensis</name>
    <dbReference type="NCBI Taxonomy" id="1459942"/>
    <lineage>
        <taxon>Bacteria</taxon>
        <taxon>Bacillati</taxon>
        <taxon>Actinomycetota</taxon>
        <taxon>Actinomycetes</taxon>
        <taxon>Kitasatosporales</taxon>
        <taxon>Streptomycetaceae</taxon>
        <taxon>Streptomyces</taxon>
    </lineage>
</organism>
<evidence type="ECO:0000256" key="5">
    <source>
        <dbReference type="ARBA" id="ARBA00022989"/>
    </source>
</evidence>
<keyword evidence="3 7" id="KW-1003">Cell membrane</keyword>
<dbReference type="EMBL" id="JBHSFE010000016">
    <property type="protein sequence ID" value="MFC4610385.1"/>
    <property type="molecule type" value="Genomic_DNA"/>
</dbReference>
<evidence type="ECO:0000256" key="2">
    <source>
        <dbReference type="ARBA" id="ARBA00010792"/>
    </source>
</evidence>
<comment type="subcellular location">
    <subcellularLocation>
        <location evidence="1 7">Cell membrane</location>
        <topology evidence="1 7">Multi-pass membrane protein</topology>
    </subcellularLocation>
</comment>
<evidence type="ECO:0000256" key="7">
    <source>
        <dbReference type="RuleBase" id="RU367016"/>
    </source>
</evidence>
<evidence type="ECO:0000313" key="10">
    <source>
        <dbReference type="Proteomes" id="UP001595993"/>
    </source>
</evidence>